<reference evidence="5 6" key="1">
    <citation type="submission" date="2018-03" db="EMBL/GenBank/DDBJ databases">
        <title>Bioinformatic expansion and discovery of thiopeptide antibiotics.</title>
        <authorList>
            <person name="Schwalen C.J."/>
            <person name="Hudson G.A."/>
            <person name="Mitchell D.A."/>
        </authorList>
    </citation>
    <scope>NUCLEOTIDE SEQUENCE [LARGE SCALE GENOMIC DNA]</scope>
    <source>
        <strain evidence="5 6">ATCC 21389</strain>
    </source>
</reference>
<dbReference type="Proteomes" id="UP000248039">
    <property type="component" value="Unassembled WGS sequence"/>
</dbReference>
<dbReference type="Pfam" id="PF13193">
    <property type="entry name" value="AMP-binding_C"/>
    <property type="match status" value="1"/>
</dbReference>
<comment type="caution">
    <text evidence="5">The sequence shown here is derived from an EMBL/GenBank/DDBJ whole genome shotgun (WGS) entry which is preliminary data.</text>
</comment>
<evidence type="ECO:0000259" key="3">
    <source>
        <dbReference type="Pfam" id="PF00501"/>
    </source>
</evidence>
<dbReference type="InterPro" id="IPR020845">
    <property type="entry name" value="AMP-binding_CS"/>
</dbReference>
<evidence type="ECO:0000259" key="4">
    <source>
        <dbReference type="Pfam" id="PF13193"/>
    </source>
</evidence>
<evidence type="ECO:0000313" key="5">
    <source>
        <dbReference type="EMBL" id="PYC87953.1"/>
    </source>
</evidence>
<dbReference type="InterPro" id="IPR045851">
    <property type="entry name" value="AMP-bd_C_sf"/>
</dbReference>
<dbReference type="FunFam" id="3.30.300.30:FF:000008">
    <property type="entry name" value="2,3-dihydroxybenzoate-AMP ligase"/>
    <property type="match status" value="1"/>
</dbReference>
<evidence type="ECO:0000256" key="1">
    <source>
        <dbReference type="ARBA" id="ARBA00006432"/>
    </source>
</evidence>
<protein>
    <submittedName>
        <fullName evidence="5">Acyl-CoA synthetase</fullName>
    </submittedName>
</protein>
<comment type="similarity">
    <text evidence="1">Belongs to the ATP-dependent AMP-binding enzyme family.</text>
</comment>
<organism evidence="5 6">
    <name type="scientific">Streptomyces tateyamensis</name>
    <dbReference type="NCBI Taxonomy" id="565073"/>
    <lineage>
        <taxon>Bacteria</taxon>
        <taxon>Bacillati</taxon>
        <taxon>Actinomycetota</taxon>
        <taxon>Actinomycetes</taxon>
        <taxon>Kitasatosporales</taxon>
        <taxon>Streptomycetaceae</taxon>
        <taxon>Streptomyces</taxon>
    </lineage>
</organism>
<dbReference type="InterPro" id="IPR042099">
    <property type="entry name" value="ANL_N_sf"/>
</dbReference>
<dbReference type="RefSeq" id="WP_110665179.1">
    <property type="nucleotide sequence ID" value="NZ_PYBW01000010.1"/>
</dbReference>
<evidence type="ECO:0000256" key="2">
    <source>
        <dbReference type="ARBA" id="ARBA00022598"/>
    </source>
</evidence>
<accession>A0A2V4PSE5</accession>
<feature type="domain" description="AMP-dependent synthetase/ligase" evidence="3">
    <location>
        <begin position="54"/>
        <end position="426"/>
    </location>
</feature>
<keyword evidence="6" id="KW-1185">Reference proteome</keyword>
<dbReference type="EMBL" id="PYBW01000010">
    <property type="protein sequence ID" value="PYC87953.1"/>
    <property type="molecule type" value="Genomic_DNA"/>
</dbReference>
<sequence length="567" mass="60398">MTTPPSSSLAVVARVQAALAAPGTPFHAVDTPLGRRYTAGPAVLRDFLATTLAHGDRPYLRLDGAGYSYAEHHAAAAALAHRWLDEYGLRPGDRVAIAMRNLPQWQVVFWAAQLAGLIAVPLNGWWQAAELAQALDDCTPALLVTDPERTERVLPWLDAQAERPWLLTVGVSGPVTRERTERFEELPPPAPGTPAPEVLIRPEDDATIMYTSGTTGRPKGVVATQAAWCAATLSPRFFAATSALTAGRDLSQAKPQTVLLTFPFFHVAAFTTLFPLMAAGGSAVLLRKWDPALALELIAEHRITTYSGVPATALGLLDAADAAGPAALGSLTTVNTGGAAAPPELARRIARRFDGRVEARNGYGLTETCGGVIANVGARYLEHPDSIGRPSPGIAVRIADPEGRALPEGAVGELWLRGQAVFRGYWNQPEATAAAFGPQHWFRTGDLARVHEGEVYVVDRIKDLVIRGGENVFCVEVEGVLHEHPAVLDAAVLGVPHPQLGEEVAAVVRLRPGATADAEQLRAHVASRLAAFKVPAHVVFRADDLPRNPTGKILKAELRAALQAELG</sequence>
<dbReference type="GO" id="GO:0016878">
    <property type="term" value="F:acid-thiol ligase activity"/>
    <property type="evidence" value="ECO:0007669"/>
    <property type="project" value="UniProtKB-ARBA"/>
</dbReference>
<feature type="domain" description="AMP-binding enzyme C-terminal" evidence="4">
    <location>
        <begin position="476"/>
        <end position="552"/>
    </location>
</feature>
<evidence type="ECO:0000313" key="6">
    <source>
        <dbReference type="Proteomes" id="UP000248039"/>
    </source>
</evidence>
<gene>
    <name evidence="5" type="ORF">C7C46_02665</name>
</gene>
<dbReference type="Pfam" id="PF00501">
    <property type="entry name" value="AMP-binding"/>
    <property type="match status" value="1"/>
</dbReference>
<dbReference type="AlphaFoldDB" id="A0A2V4PSE5"/>
<dbReference type="InterPro" id="IPR000873">
    <property type="entry name" value="AMP-dep_synth/lig_dom"/>
</dbReference>
<dbReference type="OrthoDB" id="9803968at2"/>
<dbReference type="SUPFAM" id="SSF56801">
    <property type="entry name" value="Acetyl-CoA synthetase-like"/>
    <property type="match status" value="1"/>
</dbReference>
<keyword evidence="2" id="KW-0436">Ligase</keyword>
<name>A0A2V4PSE5_9ACTN</name>
<proteinExistence type="inferred from homology"/>
<dbReference type="InterPro" id="IPR025110">
    <property type="entry name" value="AMP-bd_C"/>
</dbReference>
<dbReference type="PROSITE" id="PS00455">
    <property type="entry name" value="AMP_BINDING"/>
    <property type="match status" value="1"/>
</dbReference>
<dbReference type="InterPro" id="IPR050237">
    <property type="entry name" value="ATP-dep_AMP-bd_enzyme"/>
</dbReference>
<dbReference type="Gene3D" id="3.30.300.30">
    <property type="match status" value="1"/>
</dbReference>
<dbReference type="PANTHER" id="PTHR43767:SF1">
    <property type="entry name" value="NONRIBOSOMAL PEPTIDE SYNTHASE PES1 (EUROFUNG)-RELATED"/>
    <property type="match status" value="1"/>
</dbReference>
<dbReference type="Gene3D" id="3.40.50.12780">
    <property type="entry name" value="N-terminal domain of ligase-like"/>
    <property type="match status" value="1"/>
</dbReference>
<dbReference type="PANTHER" id="PTHR43767">
    <property type="entry name" value="LONG-CHAIN-FATTY-ACID--COA LIGASE"/>
    <property type="match status" value="1"/>
</dbReference>